<accession>A0A516GU46</accession>
<evidence type="ECO:0000313" key="2">
    <source>
        <dbReference type="EMBL" id="QDO95033.1"/>
    </source>
</evidence>
<dbReference type="RefSeq" id="WP_143381941.1">
    <property type="nucleotide sequence ID" value="NZ_CP041637.1"/>
</dbReference>
<keyword evidence="1" id="KW-0812">Transmembrane</keyword>
<evidence type="ECO:0000313" key="3">
    <source>
        <dbReference type="Proteomes" id="UP000319209"/>
    </source>
</evidence>
<keyword evidence="1" id="KW-1133">Transmembrane helix</keyword>
<gene>
    <name evidence="2" type="ORF">FNB79_13985</name>
</gene>
<dbReference type="AlphaFoldDB" id="A0A516GU46"/>
<proteinExistence type="predicted"/>
<name>A0A516GU46_9FLAO</name>
<dbReference type="EMBL" id="CP041637">
    <property type="protein sequence ID" value="QDO95033.1"/>
    <property type="molecule type" value="Genomic_DNA"/>
</dbReference>
<keyword evidence="3" id="KW-1185">Reference proteome</keyword>
<dbReference type="KEGG" id="fop:FNB79_13985"/>
<reference evidence="2 3" key="1">
    <citation type="submission" date="2019-07" db="EMBL/GenBank/DDBJ databases">
        <title>Genome sequencing for Formosa sp. PS13.</title>
        <authorList>
            <person name="Park S.-J."/>
        </authorList>
    </citation>
    <scope>NUCLEOTIDE SEQUENCE [LARGE SCALE GENOMIC DNA]</scope>
    <source>
        <strain evidence="2 3">PS13</strain>
    </source>
</reference>
<organism evidence="2 3">
    <name type="scientific">Formosa sediminum</name>
    <dbReference type="NCBI Taxonomy" id="2594004"/>
    <lineage>
        <taxon>Bacteria</taxon>
        <taxon>Pseudomonadati</taxon>
        <taxon>Bacteroidota</taxon>
        <taxon>Flavobacteriia</taxon>
        <taxon>Flavobacteriales</taxon>
        <taxon>Flavobacteriaceae</taxon>
        <taxon>Formosa</taxon>
    </lineage>
</organism>
<evidence type="ECO:0000256" key="1">
    <source>
        <dbReference type="SAM" id="Phobius"/>
    </source>
</evidence>
<keyword evidence="1" id="KW-0472">Membrane</keyword>
<protein>
    <submittedName>
        <fullName evidence="2">Uncharacterized protein</fullName>
    </submittedName>
</protein>
<feature type="transmembrane region" description="Helical" evidence="1">
    <location>
        <begin position="5"/>
        <end position="22"/>
    </location>
</feature>
<dbReference type="OrthoDB" id="1466422at2"/>
<feature type="transmembrane region" description="Helical" evidence="1">
    <location>
        <begin position="34"/>
        <end position="57"/>
    </location>
</feature>
<sequence length="248" mass="27749">MLTIILIAVGSILLTIGLVWLIDKFLPSGLKPVIIIALWLLIAFLGYQTFMSVYMPIQFNQVKQKRYAVVIEKLIDIRDAQLAHKQVTGTFAADFDHLIKFIDTAKYTITQRRDSTVIDEELTKRYGGVETTKDIIIIDTLGFVPVKDSLFKNSSRYKTMMNLPAGIGPEGAKFKMEAGTIDQNDVKIPVFEASVKKNVILFDQEPDLVVQENQVIAVDDVNGDALMVGSMTEVKTNGNWPKTYGDDE</sequence>
<dbReference type="Proteomes" id="UP000319209">
    <property type="component" value="Chromosome"/>
</dbReference>